<reference evidence="3 4" key="1">
    <citation type="submission" date="2023-11" db="EMBL/GenBank/DDBJ databases">
        <authorList>
            <person name="Hedman E."/>
            <person name="Englund M."/>
            <person name="Stromberg M."/>
            <person name="Nyberg Akerstrom W."/>
            <person name="Nylinder S."/>
            <person name="Jareborg N."/>
            <person name="Kallberg Y."/>
            <person name="Kronander E."/>
        </authorList>
    </citation>
    <scope>NUCLEOTIDE SEQUENCE [LARGE SCALE GENOMIC DNA]</scope>
</reference>
<gene>
    <name evidence="3" type="ORF">PARMNEM_LOCUS17985</name>
</gene>
<dbReference type="EMBL" id="CAVLGL010000104">
    <property type="protein sequence ID" value="CAK1599069.1"/>
    <property type="molecule type" value="Genomic_DNA"/>
</dbReference>
<name>A0AAV1LVK0_9NEOP</name>
<dbReference type="PANTHER" id="PTHR46599:SF3">
    <property type="entry name" value="PIGGYBAC TRANSPOSABLE ELEMENT-DERIVED PROTEIN 4"/>
    <property type="match status" value="1"/>
</dbReference>
<evidence type="ECO:0000256" key="1">
    <source>
        <dbReference type="SAM" id="MobiDB-lite"/>
    </source>
</evidence>
<sequence length="189" mass="21941">MERRQLNIGEISALLNKDDLEPFDESDDELGTVEYSVEQYDNRSSSSDSEQSLYESENEASSFSSEYYLGKDKFTKWSKNSSSHRIRQRAHNIVLQLPGPKGNAKNAKSKTDCFKLFFDSDIIDLILRHTNEYIQKIRERFQRERDAKNLTIEELQAFFGLLLMSGVLRSSHLNFLDLWANYGTGIDFF</sequence>
<dbReference type="PANTHER" id="PTHR46599">
    <property type="entry name" value="PIGGYBAC TRANSPOSABLE ELEMENT-DERIVED PROTEIN 4"/>
    <property type="match status" value="1"/>
</dbReference>
<accession>A0AAV1LVK0</accession>
<evidence type="ECO:0000313" key="3">
    <source>
        <dbReference type="EMBL" id="CAK1599069.1"/>
    </source>
</evidence>
<dbReference type="Proteomes" id="UP001314205">
    <property type="component" value="Unassembled WGS sequence"/>
</dbReference>
<organism evidence="3 4">
    <name type="scientific">Parnassius mnemosyne</name>
    <name type="common">clouded apollo</name>
    <dbReference type="NCBI Taxonomy" id="213953"/>
    <lineage>
        <taxon>Eukaryota</taxon>
        <taxon>Metazoa</taxon>
        <taxon>Ecdysozoa</taxon>
        <taxon>Arthropoda</taxon>
        <taxon>Hexapoda</taxon>
        <taxon>Insecta</taxon>
        <taxon>Pterygota</taxon>
        <taxon>Neoptera</taxon>
        <taxon>Endopterygota</taxon>
        <taxon>Lepidoptera</taxon>
        <taxon>Glossata</taxon>
        <taxon>Ditrysia</taxon>
        <taxon>Papilionoidea</taxon>
        <taxon>Papilionidae</taxon>
        <taxon>Parnassiinae</taxon>
        <taxon>Parnassini</taxon>
        <taxon>Parnassius</taxon>
        <taxon>Driopa</taxon>
    </lineage>
</organism>
<dbReference type="InterPro" id="IPR029526">
    <property type="entry name" value="PGBD"/>
</dbReference>
<evidence type="ECO:0000313" key="4">
    <source>
        <dbReference type="Proteomes" id="UP001314205"/>
    </source>
</evidence>
<keyword evidence="4" id="KW-1185">Reference proteome</keyword>
<proteinExistence type="predicted"/>
<feature type="region of interest" description="Disordered" evidence="1">
    <location>
        <begin position="37"/>
        <end position="56"/>
    </location>
</feature>
<dbReference type="Pfam" id="PF13843">
    <property type="entry name" value="DDE_Tnp_1_7"/>
    <property type="match status" value="1"/>
</dbReference>
<dbReference type="AlphaFoldDB" id="A0AAV1LVK0"/>
<comment type="caution">
    <text evidence="3">The sequence shown here is derived from an EMBL/GenBank/DDBJ whole genome shotgun (WGS) entry which is preliminary data.</text>
</comment>
<feature type="domain" description="PiggyBac transposable element-derived protein" evidence="2">
    <location>
        <begin position="111"/>
        <end position="184"/>
    </location>
</feature>
<evidence type="ECO:0000259" key="2">
    <source>
        <dbReference type="Pfam" id="PF13843"/>
    </source>
</evidence>
<feature type="compositionally biased region" description="Low complexity" evidence="1">
    <location>
        <begin position="44"/>
        <end position="56"/>
    </location>
</feature>
<protein>
    <recommendedName>
        <fullName evidence="2">PiggyBac transposable element-derived protein domain-containing protein</fullName>
    </recommendedName>
</protein>